<evidence type="ECO:0000313" key="1">
    <source>
        <dbReference type="EMBL" id="NUU61115.1"/>
    </source>
</evidence>
<evidence type="ECO:0000313" key="2">
    <source>
        <dbReference type="Proteomes" id="UP000564806"/>
    </source>
</evidence>
<dbReference type="Proteomes" id="UP000564806">
    <property type="component" value="Unassembled WGS sequence"/>
</dbReference>
<gene>
    <name evidence="1" type="ORF">HPT30_12225</name>
</gene>
<organism evidence="1 2">
    <name type="scientific">Paenibacillus agri</name>
    <dbReference type="NCBI Taxonomy" id="2744309"/>
    <lineage>
        <taxon>Bacteria</taxon>
        <taxon>Bacillati</taxon>
        <taxon>Bacillota</taxon>
        <taxon>Bacilli</taxon>
        <taxon>Bacillales</taxon>
        <taxon>Paenibacillaceae</taxon>
        <taxon>Paenibacillus</taxon>
    </lineage>
</organism>
<proteinExistence type="predicted"/>
<comment type="caution">
    <text evidence="1">The sequence shown here is derived from an EMBL/GenBank/DDBJ whole genome shotgun (WGS) entry which is preliminary data.</text>
</comment>
<protein>
    <submittedName>
        <fullName evidence="1">Uncharacterized protein</fullName>
    </submittedName>
</protein>
<dbReference type="AlphaFoldDB" id="A0A850EJ67"/>
<sequence length="1265" mass="143918">MTTGWEVSAQNITNWADNNRRQAQDTLPLLVKKLITASSKPESLSFPSGDSVLVGGWDGFLEVENGNQYIPKGTSVWEFGTTSGVGTKANDDYNKRTADSLGLEKSETTFLFVTTRVWRDRDDWVSQKQQQGQWKQVIGLNADDLASWLELCPAVHRWFARFIGKRPSGTWDIDQAWNNWSCATEINTNSELVIAGRSKECQKLINTLAEPPSVIRITSDSRDESYAFALATLKENEDYKSRFVVVLEPNAWDILVENDSPLILLPFFKETRTFAAAITQGHYVILPEASVQNSRSKIVVPLNKVDRNVQKDALIKMGLDNETAARVVETCRGNLKAIRRHEALIPLEMQTPSWARQGELIQPVLAILLAGTWRANNAADCNKLSELAGMPYSEFEQYCNSLALAEDPPIRRIGNTWTCLSRQDAWTLLSQNINEAVIARFSQVTKDVLSEIDPRFEASPEDTWIAAIEGEKLQFSEELRLGLSEMINFLAVFGDTDCRNIGVTTVQDKMAYLVRQLLIDDKSSTRWYSLREVLTFLAEAAPITFLEAIEVDLRNGDPAIKSLFRENFMIGASQANLLWALEIVSWNLECFSRTVRLLAKLDVLDPGGKYNNRPISSLREIFLGWLPQTTASLDIRLQVIDMLIRLEPITAWKLLLLLLPNPGEISSSIARPKKRQWDAGWLKRATIADRERHVEEITKRILANANIDNNLRWKQVIEVLPKLPPLCIEMTVSELEKLKPIDFISDALLEISDKLREMISRHRKFTEALWALPETILARLQTVYERFASNDIVSINMYLFNEYYPLLINSEPMKDYEKSRQKIEEFRIQALEQIWASEGWVGIERLLTEASLPSIVGSVLAKTIYSDVVEDQVLELLSTSDDKFGKFAYSFSAHKSYVIEGWVGKIQLNKKESWDIEKWTAFSLTLEFGAEVFALLDELGEAISNRYWNLISNFHLDEKDFEYGEWIIRKLIECNRPLAALDAIHRFMRTIGTKITISSELIAEALELTATDKGTAENTAYFNQISYEIAQLFVNLQNSGDLQEGRMAKLEWMYMPLFEHREIRPQTLIKAALNEPGAFVQLMRMLYRSEPEIEDENEGLSSETVTQMAKSAYMLLNMITTVPGQKDNEIDSVMLRDWGEQVRRLANIYNRSAVVDSRIGGVLVHSPIGSDGIWPHESVRDLFEYFESDVIERGFIIGQFNQRGFTSRSIGEGGQQERELAANYEGQAAALQFVWPRTAAVLRQISQGYVRDAAWEDVEAELRNF</sequence>
<keyword evidence="2" id="KW-1185">Reference proteome</keyword>
<dbReference type="EMBL" id="JABWCS010000206">
    <property type="protein sequence ID" value="NUU61115.1"/>
    <property type="molecule type" value="Genomic_DNA"/>
</dbReference>
<dbReference type="RefSeq" id="WP_175371663.1">
    <property type="nucleotide sequence ID" value="NZ_JABWCS010000206.1"/>
</dbReference>
<name>A0A850EJ67_9BACL</name>
<reference evidence="1" key="1">
    <citation type="submission" date="2020-06" db="EMBL/GenBank/DDBJ databases">
        <title>Paenibacillus sp. nov., isolated from soil.</title>
        <authorList>
            <person name="Seo Y.L."/>
        </authorList>
    </citation>
    <scope>NUCLEOTIDE SEQUENCE [LARGE SCALE GENOMIC DNA]</scope>
    <source>
        <strain evidence="1">JW14</strain>
    </source>
</reference>
<accession>A0A850EJ67</accession>